<protein>
    <recommendedName>
        <fullName evidence="4">POTRA domain-containing protein</fullName>
    </recommendedName>
</protein>
<dbReference type="AlphaFoldDB" id="A0A0G0NIU3"/>
<evidence type="ECO:0008006" key="4">
    <source>
        <dbReference type="Google" id="ProtNLM"/>
    </source>
</evidence>
<keyword evidence="1" id="KW-0472">Membrane</keyword>
<accession>A0A0G0NIU3</accession>
<reference evidence="2 3" key="1">
    <citation type="journal article" date="2015" name="Nature">
        <title>rRNA introns, odd ribosomes, and small enigmatic genomes across a large radiation of phyla.</title>
        <authorList>
            <person name="Brown C.T."/>
            <person name="Hug L.A."/>
            <person name="Thomas B.C."/>
            <person name="Sharon I."/>
            <person name="Castelle C.J."/>
            <person name="Singh A."/>
            <person name="Wilkins M.J."/>
            <person name="Williams K.H."/>
            <person name="Banfield J.F."/>
        </authorList>
    </citation>
    <scope>NUCLEOTIDE SEQUENCE [LARGE SCALE GENOMIC DNA]</scope>
</reference>
<feature type="transmembrane region" description="Helical" evidence="1">
    <location>
        <begin position="21"/>
        <end position="42"/>
    </location>
</feature>
<gene>
    <name evidence="2" type="ORF">UT41_C0001G0275</name>
</gene>
<name>A0A0G0NIU3_9BACT</name>
<organism evidence="2 3">
    <name type="scientific">Candidatus Wolfebacteria bacterium GW2011_GWC2_39_22</name>
    <dbReference type="NCBI Taxonomy" id="1619013"/>
    <lineage>
        <taxon>Bacteria</taxon>
        <taxon>Candidatus Wolfeibacteriota</taxon>
    </lineage>
</organism>
<dbReference type="STRING" id="1619013.UT41_C0001G0275"/>
<evidence type="ECO:0000313" key="3">
    <source>
        <dbReference type="Proteomes" id="UP000034665"/>
    </source>
</evidence>
<dbReference type="Proteomes" id="UP000034665">
    <property type="component" value="Unassembled WGS sequence"/>
</dbReference>
<evidence type="ECO:0000313" key="2">
    <source>
        <dbReference type="EMBL" id="KKR12731.1"/>
    </source>
</evidence>
<proteinExistence type="predicted"/>
<keyword evidence="1" id="KW-1133">Transmembrane helix</keyword>
<comment type="caution">
    <text evidence="2">The sequence shown here is derived from an EMBL/GenBank/DDBJ whole genome shotgun (WGS) entry which is preliminary data.</text>
</comment>
<evidence type="ECO:0000256" key="1">
    <source>
        <dbReference type="SAM" id="Phobius"/>
    </source>
</evidence>
<dbReference type="EMBL" id="LBWR01000001">
    <property type="protein sequence ID" value="KKR12731.1"/>
    <property type="molecule type" value="Genomic_DNA"/>
</dbReference>
<keyword evidence="1" id="KW-0812">Transmembrane</keyword>
<sequence>MNIRRPTDLQKKRDKRDTRKKYIAAGIGVAFLLVTIGLVVTVKQSSLFRVQEITISGVPSAYGAQVRSALEAFAYEHSFLAKFLGVENILAWDGNPKEFLAANPQFRLLHVQKDYIHRAIAITVDGREKFGVWCGAADDNENIVPAEGIATTTNEVTIQDEPLHECYWFDRDGVLFAKAPQVQSELFNRVYDSTGRVLTLRDAILPDKLLANLMRVFTLLDVAQINTKTVFIRDIALEEVDTSSLSDPRIMFSLRSDPTFSLSAINALKQSGDWDRLEYVDFRAENRASYR</sequence>